<dbReference type="STRING" id="1797593.A3A65_03200"/>
<comment type="caution">
    <text evidence="10">The sequence shown here is derived from an EMBL/GenBank/DDBJ whole genome shotgun (WGS) entry which is preliminary data.</text>
</comment>
<dbReference type="GO" id="GO:0017061">
    <property type="term" value="F:S-methyl-5-thioadenosine phosphorylase activity"/>
    <property type="evidence" value="ECO:0007669"/>
    <property type="project" value="UniProtKB-EC"/>
</dbReference>
<dbReference type="InterPro" id="IPR003730">
    <property type="entry name" value="Cu_polyphenol_OxRdtase"/>
</dbReference>
<dbReference type="EMBL" id="MHCL01000007">
    <property type="protein sequence ID" value="OGY22024.1"/>
    <property type="molecule type" value="Genomic_DNA"/>
</dbReference>
<keyword evidence="4" id="KW-0479">Metal-binding</keyword>
<name>A0A1G1W368_9BACT</name>
<gene>
    <name evidence="10" type="ORF">A3A65_03200</name>
</gene>
<reference evidence="10 11" key="1">
    <citation type="journal article" date="2016" name="Nat. Commun.">
        <title>Thousands of microbial genomes shed light on interconnected biogeochemical processes in an aquifer system.</title>
        <authorList>
            <person name="Anantharaman K."/>
            <person name="Brown C.T."/>
            <person name="Hug L.A."/>
            <person name="Sharon I."/>
            <person name="Castelle C.J."/>
            <person name="Probst A.J."/>
            <person name="Thomas B.C."/>
            <person name="Singh A."/>
            <person name="Wilkins M.J."/>
            <person name="Karaoz U."/>
            <person name="Brodie E.L."/>
            <person name="Williams K.H."/>
            <person name="Hubbard S.S."/>
            <person name="Banfield J.F."/>
        </authorList>
    </citation>
    <scope>NUCLEOTIDE SEQUENCE [LARGE SCALE GENOMIC DNA]</scope>
</reference>
<dbReference type="PANTHER" id="PTHR30616:SF2">
    <property type="entry name" value="PURINE NUCLEOSIDE PHOSPHORYLASE LACC1"/>
    <property type="match status" value="1"/>
</dbReference>
<proteinExistence type="inferred from homology"/>
<comment type="similarity">
    <text evidence="2">Belongs to the purine nucleoside phosphorylase YfiH/LACC1 family.</text>
</comment>
<evidence type="ECO:0000256" key="7">
    <source>
        <dbReference type="ARBA" id="ARBA00047989"/>
    </source>
</evidence>
<evidence type="ECO:0000256" key="3">
    <source>
        <dbReference type="ARBA" id="ARBA00022679"/>
    </source>
</evidence>
<dbReference type="CDD" id="cd16833">
    <property type="entry name" value="YfiH"/>
    <property type="match status" value="1"/>
</dbReference>
<evidence type="ECO:0000256" key="8">
    <source>
        <dbReference type="ARBA" id="ARBA00048968"/>
    </source>
</evidence>
<dbReference type="AlphaFoldDB" id="A0A1G1W368"/>
<comment type="catalytic activity">
    <reaction evidence="8">
        <text>adenosine + phosphate = alpha-D-ribose 1-phosphate + adenine</text>
        <dbReference type="Rhea" id="RHEA:27642"/>
        <dbReference type="ChEBI" id="CHEBI:16335"/>
        <dbReference type="ChEBI" id="CHEBI:16708"/>
        <dbReference type="ChEBI" id="CHEBI:43474"/>
        <dbReference type="ChEBI" id="CHEBI:57720"/>
        <dbReference type="EC" id="2.4.2.1"/>
    </reaction>
    <physiologicalReaction direction="left-to-right" evidence="8">
        <dbReference type="Rhea" id="RHEA:27643"/>
    </physiologicalReaction>
</comment>
<keyword evidence="5" id="KW-0378">Hydrolase</keyword>
<dbReference type="InterPro" id="IPR011324">
    <property type="entry name" value="Cytotoxic_necrot_fac-like_cat"/>
</dbReference>
<dbReference type="GO" id="GO:0016787">
    <property type="term" value="F:hydrolase activity"/>
    <property type="evidence" value="ECO:0007669"/>
    <property type="project" value="UniProtKB-KW"/>
</dbReference>
<evidence type="ECO:0000256" key="6">
    <source>
        <dbReference type="ARBA" id="ARBA00022833"/>
    </source>
</evidence>
<evidence type="ECO:0000313" key="10">
    <source>
        <dbReference type="EMBL" id="OGY22024.1"/>
    </source>
</evidence>
<evidence type="ECO:0000313" key="11">
    <source>
        <dbReference type="Proteomes" id="UP000176723"/>
    </source>
</evidence>
<dbReference type="SUPFAM" id="SSF64438">
    <property type="entry name" value="CNF1/YfiH-like putative cysteine hydrolases"/>
    <property type="match status" value="1"/>
</dbReference>
<dbReference type="Pfam" id="PF02578">
    <property type="entry name" value="Cu-oxidase_4"/>
    <property type="match status" value="1"/>
</dbReference>
<organism evidence="10 11">
    <name type="scientific">Candidatus Chisholmbacteria bacterium RIFCSPLOWO2_01_FULL_49_14</name>
    <dbReference type="NCBI Taxonomy" id="1797593"/>
    <lineage>
        <taxon>Bacteria</taxon>
        <taxon>Candidatus Chisholmiibacteriota</taxon>
    </lineage>
</organism>
<keyword evidence="3" id="KW-0808">Transferase</keyword>
<evidence type="ECO:0000256" key="9">
    <source>
        <dbReference type="ARBA" id="ARBA00049893"/>
    </source>
</evidence>
<evidence type="ECO:0000256" key="4">
    <source>
        <dbReference type="ARBA" id="ARBA00022723"/>
    </source>
</evidence>
<comment type="catalytic activity">
    <reaction evidence="1">
        <text>inosine + phosphate = alpha-D-ribose 1-phosphate + hypoxanthine</text>
        <dbReference type="Rhea" id="RHEA:27646"/>
        <dbReference type="ChEBI" id="CHEBI:17368"/>
        <dbReference type="ChEBI" id="CHEBI:17596"/>
        <dbReference type="ChEBI" id="CHEBI:43474"/>
        <dbReference type="ChEBI" id="CHEBI:57720"/>
        <dbReference type="EC" id="2.4.2.1"/>
    </reaction>
    <physiologicalReaction direction="left-to-right" evidence="1">
        <dbReference type="Rhea" id="RHEA:27647"/>
    </physiologicalReaction>
</comment>
<comment type="catalytic activity">
    <reaction evidence="9">
        <text>S-methyl-5'-thioadenosine + phosphate = 5-(methylsulfanyl)-alpha-D-ribose 1-phosphate + adenine</text>
        <dbReference type="Rhea" id="RHEA:11852"/>
        <dbReference type="ChEBI" id="CHEBI:16708"/>
        <dbReference type="ChEBI" id="CHEBI:17509"/>
        <dbReference type="ChEBI" id="CHEBI:43474"/>
        <dbReference type="ChEBI" id="CHEBI:58533"/>
        <dbReference type="EC" id="2.4.2.28"/>
    </reaction>
    <physiologicalReaction direction="left-to-right" evidence="9">
        <dbReference type="Rhea" id="RHEA:11853"/>
    </physiologicalReaction>
</comment>
<accession>A0A1G1W368</accession>
<keyword evidence="6" id="KW-0862">Zinc</keyword>
<evidence type="ECO:0008006" key="12">
    <source>
        <dbReference type="Google" id="ProtNLM"/>
    </source>
</evidence>
<dbReference type="Proteomes" id="UP000176723">
    <property type="component" value="Unassembled WGS sequence"/>
</dbReference>
<sequence length="238" mass="26044">MKDILMAESIGSLYSEKKDGNVDTRFSSQQDVEGNLLAICRARNLDPQALVQAQQIHATSVKKVGAADREKTISGADSLITDDPGVCLMLRVADCIPIYLFDPLNRAIGIAHSGWRGSIGKIILVTIMNMNEQFGSNPNDLIIALGPSLLDCCHIMREEPLQAKLPEWGQFIRKQDNGYCVDVPGFVKKTAAQAGVKEENVFLSTVCTAMQDSLFSHARSTETGEPSGRFAALIYFKH</sequence>
<dbReference type="InterPro" id="IPR038371">
    <property type="entry name" value="Cu_polyphenol_OxRdtase_sf"/>
</dbReference>
<protein>
    <recommendedName>
        <fullName evidence="12">Purine nucleoside phosphorylase</fullName>
    </recommendedName>
</protein>
<dbReference type="PANTHER" id="PTHR30616">
    <property type="entry name" value="UNCHARACTERIZED PROTEIN YFIH"/>
    <property type="match status" value="1"/>
</dbReference>
<evidence type="ECO:0000256" key="2">
    <source>
        <dbReference type="ARBA" id="ARBA00007353"/>
    </source>
</evidence>
<comment type="catalytic activity">
    <reaction evidence="7">
        <text>adenosine + H2O + H(+) = inosine + NH4(+)</text>
        <dbReference type="Rhea" id="RHEA:24408"/>
        <dbReference type="ChEBI" id="CHEBI:15377"/>
        <dbReference type="ChEBI" id="CHEBI:15378"/>
        <dbReference type="ChEBI" id="CHEBI:16335"/>
        <dbReference type="ChEBI" id="CHEBI:17596"/>
        <dbReference type="ChEBI" id="CHEBI:28938"/>
        <dbReference type="EC" id="3.5.4.4"/>
    </reaction>
    <physiologicalReaction direction="left-to-right" evidence="7">
        <dbReference type="Rhea" id="RHEA:24409"/>
    </physiologicalReaction>
</comment>
<dbReference type="GO" id="GO:0005507">
    <property type="term" value="F:copper ion binding"/>
    <property type="evidence" value="ECO:0007669"/>
    <property type="project" value="TreeGrafter"/>
</dbReference>
<dbReference type="Gene3D" id="3.60.140.10">
    <property type="entry name" value="CNF1/YfiH-like putative cysteine hydrolases"/>
    <property type="match status" value="1"/>
</dbReference>
<evidence type="ECO:0000256" key="5">
    <source>
        <dbReference type="ARBA" id="ARBA00022801"/>
    </source>
</evidence>
<evidence type="ECO:0000256" key="1">
    <source>
        <dbReference type="ARBA" id="ARBA00000553"/>
    </source>
</evidence>